<evidence type="ECO:0000313" key="2">
    <source>
        <dbReference type="EMBL" id="KAF4962819.1"/>
    </source>
</evidence>
<protein>
    <submittedName>
        <fullName evidence="2">Uncharacterized protein</fullName>
    </submittedName>
</protein>
<name>A0A8H4TS16_9HYPO</name>
<proteinExistence type="predicted"/>
<accession>A0A8H4TS16</accession>
<gene>
    <name evidence="2" type="ORF">FZEAL_10972</name>
</gene>
<feature type="region of interest" description="Disordered" evidence="1">
    <location>
        <begin position="44"/>
        <end position="71"/>
    </location>
</feature>
<dbReference type="Proteomes" id="UP000635477">
    <property type="component" value="Unassembled WGS sequence"/>
</dbReference>
<evidence type="ECO:0000256" key="1">
    <source>
        <dbReference type="SAM" id="MobiDB-lite"/>
    </source>
</evidence>
<reference evidence="2" key="2">
    <citation type="submission" date="2020-05" db="EMBL/GenBank/DDBJ databases">
        <authorList>
            <person name="Kim H.-S."/>
            <person name="Proctor R.H."/>
            <person name="Brown D.W."/>
        </authorList>
    </citation>
    <scope>NUCLEOTIDE SEQUENCE</scope>
    <source>
        <strain evidence="2">NRRL 22465</strain>
    </source>
</reference>
<sequence>MIISSKQIWFGKHHHGLAKTKVPAEPNESRPQRRVVSYRVRATGRYGHAQSHAPGLPPQGPPEPHGRYPGHTAIPDAMLRVSTRRQGRFRATYQFRIAGMQPLPRTEQVASCNGRVSPTAQPEAIELPGPVRT</sequence>
<organism evidence="2 3">
    <name type="scientific">Fusarium zealandicum</name>
    <dbReference type="NCBI Taxonomy" id="1053134"/>
    <lineage>
        <taxon>Eukaryota</taxon>
        <taxon>Fungi</taxon>
        <taxon>Dikarya</taxon>
        <taxon>Ascomycota</taxon>
        <taxon>Pezizomycotina</taxon>
        <taxon>Sordariomycetes</taxon>
        <taxon>Hypocreomycetidae</taxon>
        <taxon>Hypocreales</taxon>
        <taxon>Nectriaceae</taxon>
        <taxon>Fusarium</taxon>
        <taxon>Fusarium staphyleae species complex</taxon>
    </lineage>
</organism>
<evidence type="ECO:0000313" key="3">
    <source>
        <dbReference type="Proteomes" id="UP000635477"/>
    </source>
</evidence>
<dbReference type="EMBL" id="JABEYC010001706">
    <property type="protein sequence ID" value="KAF4962819.1"/>
    <property type="molecule type" value="Genomic_DNA"/>
</dbReference>
<keyword evidence="3" id="KW-1185">Reference proteome</keyword>
<comment type="caution">
    <text evidence="2">The sequence shown here is derived from an EMBL/GenBank/DDBJ whole genome shotgun (WGS) entry which is preliminary data.</text>
</comment>
<dbReference type="AlphaFoldDB" id="A0A8H4TS16"/>
<reference evidence="2" key="1">
    <citation type="journal article" date="2020" name="BMC Genomics">
        <title>Correction to: Identification and distribution of gene clusters required for synthesis of sphingolipid metabolism inhibitors in diverse species of the filamentous fungus Fusarium.</title>
        <authorList>
            <person name="Kim H.S."/>
            <person name="Lohmar J.M."/>
            <person name="Busman M."/>
            <person name="Brown D.W."/>
            <person name="Naumann T.A."/>
            <person name="Divon H.H."/>
            <person name="Lysoe E."/>
            <person name="Uhlig S."/>
            <person name="Proctor R.H."/>
        </authorList>
    </citation>
    <scope>NUCLEOTIDE SEQUENCE</scope>
    <source>
        <strain evidence="2">NRRL 22465</strain>
    </source>
</reference>
<feature type="region of interest" description="Disordered" evidence="1">
    <location>
        <begin position="113"/>
        <end position="133"/>
    </location>
</feature>